<comment type="caution">
    <text evidence="1">The sequence shown here is derived from an EMBL/GenBank/DDBJ whole genome shotgun (WGS) entry which is preliminary data.</text>
</comment>
<accession>A0A397BG74</accession>
<sequence>MDPQHQSFQRQFLDGGKIICPVFVRNLSKEFSKVISTTNLEEFCVDRFNPAMLASPRRDGGRHDDDMEEEEEAVAARGGGTWLDATFTPVQVLQAAAVGGAKGNHDSIFTPSSHFPTLSGAE</sequence>
<dbReference type="AlphaFoldDB" id="A0A397BG74"/>
<dbReference type="EMBL" id="QUTE01023267">
    <property type="protein sequence ID" value="RHY80714.1"/>
    <property type="molecule type" value="Genomic_DNA"/>
</dbReference>
<proteinExistence type="predicted"/>
<dbReference type="VEuPathDB" id="FungiDB:H257_15349"/>
<reference evidence="4 5" key="1">
    <citation type="submission" date="2018-08" db="EMBL/GenBank/DDBJ databases">
        <title>Aphanomyces genome sequencing and annotation.</title>
        <authorList>
            <person name="Minardi D."/>
            <person name="Oidtmann B."/>
            <person name="Van Der Giezen M."/>
            <person name="Studholme D.J."/>
        </authorList>
    </citation>
    <scope>NUCLEOTIDE SEQUENCE [LARGE SCALE GENOMIC DNA]</scope>
    <source>
        <strain evidence="3 4">197901</strain>
        <strain evidence="2 6">D2</strain>
        <strain evidence="1 5">Yx</strain>
    </source>
</reference>
<evidence type="ECO:0000313" key="6">
    <source>
        <dbReference type="Proteomes" id="UP000266643"/>
    </source>
</evidence>
<dbReference type="Proteomes" id="UP000266643">
    <property type="component" value="Unassembled WGS sequence"/>
</dbReference>
<protein>
    <submittedName>
        <fullName evidence="1">Uncharacterized protein</fullName>
    </submittedName>
</protein>
<dbReference type="Proteomes" id="UP000266196">
    <property type="component" value="Unassembled WGS sequence"/>
</dbReference>
<gene>
    <name evidence="1" type="ORF">DYB25_001740</name>
    <name evidence="2" type="ORF">DYB30_001470</name>
    <name evidence="3" type="ORF">DYB31_015133</name>
</gene>
<evidence type="ECO:0000313" key="1">
    <source>
        <dbReference type="EMBL" id="RHY19598.1"/>
    </source>
</evidence>
<name>A0A397BG74_APHAT</name>
<organism evidence="1 5">
    <name type="scientific">Aphanomyces astaci</name>
    <name type="common">Crayfish plague agent</name>
    <dbReference type="NCBI Taxonomy" id="112090"/>
    <lineage>
        <taxon>Eukaryota</taxon>
        <taxon>Sar</taxon>
        <taxon>Stramenopiles</taxon>
        <taxon>Oomycota</taxon>
        <taxon>Saprolegniomycetes</taxon>
        <taxon>Saprolegniales</taxon>
        <taxon>Verrucalvaceae</taxon>
        <taxon>Aphanomyces</taxon>
    </lineage>
</organism>
<evidence type="ECO:0000313" key="5">
    <source>
        <dbReference type="Proteomes" id="UP000266239"/>
    </source>
</evidence>
<evidence type="ECO:0000313" key="4">
    <source>
        <dbReference type="Proteomes" id="UP000266196"/>
    </source>
</evidence>
<evidence type="ECO:0000313" key="2">
    <source>
        <dbReference type="EMBL" id="RHY61673.1"/>
    </source>
</evidence>
<dbReference type="EMBL" id="QUTD01005474">
    <property type="protein sequence ID" value="RHY61673.1"/>
    <property type="molecule type" value="Genomic_DNA"/>
</dbReference>
<dbReference type="Proteomes" id="UP000266239">
    <property type="component" value="Unassembled WGS sequence"/>
</dbReference>
<evidence type="ECO:0000313" key="3">
    <source>
        <dbReference type="EMBL" id="RHY80714.1"/>
    </source>
</evidence>
<dbReference type="EMBL" id="QUTA01004478">
    <property type="protein sequence ID" value="RHY19598.1"/>
    <property type="molecule type" value="Genomic_DNA"/>
</dbReference>